<reference evidence="2" key="1">
    <citation type="submission" date="2014-11" db="EMBL/GenBank/DDBJ databases">
        <authorList>
            <person name="Amaro Gonzalez C."/>
        </authorList>
    </citation>
    <scope>NUCLEOTIDE SEQUENCE</scope>
</reference>
<name>A0A0E9T805_ANGAN</name>
<evidence type="ECO:0000313" key="2">
    <source>
        <dbReference type="EMBL" id="JAH49005.1"/>
    </source>
</evidence>
<dbReference type="AlphaFoldDB" id="A0A0E9T805"/>
<reference evidence="2" key="2">
    <citation type="journal article" date="2015" name="Fish Shellfish Immunol.">
        <title>Early steps in the European eel (Anguilla anguilla)-Vibrio vulnificus interaction in the gills: Role of the RtxA13 toxin.</title>
        <authorList>
            <person name="Callol A."/>
            <person name="Pajuelo D."/>
            <person name="Ebbesson L."/>
            <person name="Teles M."/>
            <person name="MacKenzie S."/>
            <person name="Amaro C."/>
        </authorList>
    </citation>
    <scope>NUCLEOTIDE SEQUENCE</scope>
</reference>
<feature type="compositionally biased region" description="Polar residues" evidence="1">
    <location>
        <begin position="9"/>
        <end position="18"/>
    </location>
</feature>
<protein>
    <submittedName>
        <fullName evidence="2">Uncharacterized protein</fullName>
    </submittedName>
</protein>
<proteinExistence type="predicted"/>
<accession>A0A0E9T805</accession>
<dbReference type="EMBL" id="GBXM01059572">
    <property type="protein sequence ID" value="JAH49005.1"/>
    <property type="molecule type" value="Transcribed_RNA"/>
</dbReference>
<evidence type="ECO:0000256" key="1">
    <source>
        <dbReference type="SAM" id="MobiDB-lite"/>
    </source>
</evidence>
<feature type="region of interest" description="Disordered" evidence="1">
    <location>
        <begin position="1"/>
        <end position="27"/>
    </location>
</feature>
<sequence length="27" mass="3185">MEKRLNVMEAQTRSSLTGQEKDLRLYS</sequence>
<organism evidence="2">
    <name type="scientific">Anguilla anguilla</name>
    <name type="common">European freshwater eel</name>
    <name type="synonym">Muraena anguilla</name>
    <dbReference type="NCBI Taxonomy" id="7936"/>
    <lineage>
        <taxon>Eukaryota</taxon>
        <taxon>Metazoa</taxon>
        <taxon>Chordata</taxon>
        <taxon>Craniata</taxon>
        <taxon>Vertebrata</taxon>
        <taxon>Euteleostomi</taxon>
        <taxon>Actinopterygii</taxon>
        <taxon>Neopterygii</taxon>
        <taxon>Teleostei</taxon>
        <taxon>Anguilliformes</taxon>
        <taxon>Anguillidae</taxon>
        <taxon>Anguilla</taxon>
    </lineage>
</organism>